<keyword evidence="3" id="KW-1185">Reference proteome</keyword>
<reference evidence="2 3" key="1">
    <citation type="submission" date="2024-09" db="EMBL/GenBank/DDBJ databases">
        <authorList>
            <person name="Sun Q."/>
            <person name="Mori K."/>
        </authorList>
    </citation>
    <scope>NUCLEOTIDE SEQUENCE [LARGE SCALE GENOMIC DNA]</scope>
    <source>
        <strain evidence="2 3">TBRC 7907</strain>
    </source>
</reference>
<dbReference type="Proteomes" id="UP001589693">
    <property type="component" value="Unassembled WGS sequence"/>
</dbReference>
<organism evidence="2 3">
    <name type="scientific">Allokutzneria oryzae</name>
    <dbReference type="NCBI Taxonomy" id="1378989"/>
    <lineage>
        <taxon>Bacteria</taxon>
        <taxon>Bacillati</taxon>
        <taxon>Actinomycetota</taxon>
        <taxon>Actinomycetes</taxon>
        <taxon>Pseudonocardiales</taxon>
        <taxon>Pseudonocardiaceae</taxon>
        <taxon>Allokutzneria</taxon>
    </lineage>
</organism>
<dbReference type="RefSeq" id="WP_377855344.1">
    <property type="nucleotide sequence ID" value="NZ_JBHLZU010000018.1"/>
</dbReference>
<feature type="compositionally biased region" description="Low complexity" evidence="1">
    <location>
        <begin position="192"/>
        <end position="205"/>
    </location>
</feature>
<evidence type="ECO:0000313" key="2">
    <source>
        <dbReference type="EMBL" id="MFB9906663.1"/>
    </source>
</evidence>
<name>A0ABV6A0P7_9PSEU</name>
<accession>A0ABV6A0P7</accession>
<proteinExistence type="predicted"/>
<feature type="region of interest" description="Disordered" evidence="1">
    <location>
        <begin position="191"/>
        <end position="254"/>
    </location>
</feature>
<sequence length="254" mass="26726">MYIEETGGTDGDIKVSVDGDEYTAEATSDMNHDGIDDTAMVETDDGYLSFTDTDGDGQADVMRTLSSKGDVVGSAKFDAATGEWVSDQKGGGRSPEERQGLYGAGSGMVVHAADGDHRVEGQLVDTNNDGKGDTITVTDDQGNTVIYADTDGDGDAELSTTITKDGQVIVRENTKGSDWVVVDQDKLGAVGDEGAQAASSSEEGAFGWGLNEEAEPVERPTENKTIRVDPKSGQWVGDTGLPPNAPSPQEPRWK</sequence>
<feature type="compositionally biased region" description="Basic and acidic residues" evidence="1">
    <location>
        <begin position="216"/>
        <end position="230"/>
    </location>
</feature>
<evidence type="ECO:0000313" key="3">
    <source>
        <dbReference type="Proteomes" id="UP001589693"/>
    </source>
</evidence>
<feature type="compositionally biased region" description="Pro residues" evidence="1">
    <location>
        <begin position="243"/>
        <end position="254"/>
    </location>
</feature>
<evidence type="ECO:0000256" key="1">
    <source>
        <dbReference type="SAM" id="MobiDB-lite"/>
    </source>
</evidence>
<gene>
    <name evidence="2" type="ORF">ACFFQA_22245</name>
</gene>
<comment type="caution">
    <text evidence="2">The sequence shown here is derived from an EMBL/GenBank/DDBJ whole genome shotgun (WGS) entry which is preliminary data.</text>
</comment>
<dbReference type="EMBL" id="JBHLZU010000018">
    <property type="protein sequence ID" value="MFB9906663.1"/>
    <property type="molecule type" value="Genomic_DNA"/>
</dbReference>
<protein>
    <submittedName>
        <fullName evidence="2">Uncharacterized protein</fullName>
    </submittedName>
</protein>